<feature type="transmembrane region" description="Helical" evidence="1">
    <location>
        <begin position="107"/>
        <end position="130"/>
    </location>
</feature>
<evidence type="ECO:0000256" key="1">
    <source>
        <dbReference type="SAM" id="Phobius"/>
    </source>
</evidence>
<feature type="transmembrane region" description="Helical" evidence="1">
    <location>
        <begin position="7"/>
        <end position="30"/>
    </location>
</feature>
<sequence>MNEEKNYVIPLVGAFLGILLSGAIWGGIAIATDYEVGYVALATGALTGFLVAIFAKRNINFIHQLYAVVGSIFGIFLGKYIAISYFANQLYDTGYFNSEIWAAYKESIISTLEPMDYLFFVLAIVTAWQFTKSTSKKAKKEENSASEPSIPQ</sequence>
<feature type="transmembrane region" description="Helical" evidence="1">
    <location>
        <begin position="66"/>
        <end position="87"/>
    </location>
</feature>
<accession>A0ABS4FM59</accession>
<dbReference type="RefSeq" id="WP_210087339.1">
    <property type="nucleotide sequence ID" value="NZ_JAGGKG010000001.1"/>
</dbReference>
<gene>
    <name evidence="2" type="ORF">J2Z32_000281</name>
</gene>
<keyword evidence="1" id="KW-0472">Membrane</keyword>
<name>A0ABS4FM59_9BACL</name>
<comment type="caution">
    <text evidence="2">The sequence shown here is derived from an EMBL/GenBank/DDBJ whole genome shotgun (WGS) entry which is preliminary data.</text>
</comment>
<protein>
    <submittedName>
        <fullName evidence="2">Glucan phosphoethanolaminetransferase (Alkaline phosphatase superfamily)</fullName>
    </submittedName>
</protein>
<keyword evidence="1" id="KW-0812">Transmembrane</keyword>
<proteinExistence type="predicted"/>
<keyword evidence="1" id="KW-1133">Transmembrane helix</keyword>
<evidence type="ECO:0000313" key="3">
    <source>
        <dbReference type="Proteomes" id="UP001519272"/>
    </source>
</evidence>
<dbReference type="EMBL" id="JAGGKG010000001">
    <property type="protein sequence ID" value="MBP1903669.1"/>
    <property type="molecule type" value="Genomic_DNA"/>
</dbReference>
<feature type="transmembrane region" description="Helical" evidence="1">
    <location>
        <begin position="36"/>
        <end position="54"/>
    </location>
</feature>
<keyword evidence="3" id="KW-1185">Reference proteome</keyword>
<evidence type="ECO:0000313" key="2">
    <source>
        <dbReference type="EMBL" id="MBP1903669.1"/>
    </source>
</evidence>
<dbReference type="Proteomes" id="UP001519272">
    <property type="component" value="Unassembled WGS sequence"/>
</dbReference>
<organism evidence="2 3">
    <name type="scientific">Paenibacillus turicensis</name>
    <dbReference type="NCBI Taxonomy" id="160487"/>
    <lineage>
        <taxon>Bacteria</taxon>
        <taxon>Bacillati</taxon>
        <taxon>Bacillota</taxon>
        <taxon>Bacilli</taxon>
        <taxon>Bacillales</taxon>
        <taxon>Paenibacillaceae</taxon>
        <taxon>Paenibacillus</taxon>
    </lineage>
</organism>
<reference evidence="2 3" key="1">
    <citation type="submission" date="2021-03" db="EMBL/GenBank/DDBJ databases">
        <title>Genomic Encyclopedia of Type Strains, Phase IV (KMG-IV): sequencing the most valuable type-strain genomes for metagenomic binning, comparative biology and taxonomic classification.</title>
        <authorList>
            <person name="Goeker M."/>
        </authorList>
    </citation>
    <scope>NUCLEOTIDE SEQUENCE [LARGE SCALE GENOMIC DNA]</scope>
    <source>
        <strain evidence="2 3">DSM 14349</strain>
    </source>
</reference>